<comment type="caution">
    <text evidence="9">The sequence shown here is derived from an EMBL/GenBank/DDBJ whole genome shotgun (WGS) entry which is preliminary data.</text>
</comment>
<dbReference type="Pfam" id="PF00528">
    <property type="entry name" value="BPD_transp_1"/>
    <property type="match status" value="1"/>
</dbReference>
<evidence type="ECO:0000259" key="8">
    <source>
        <dbReference type="PROSITE" id="PS50928"/>
    </source>
</evidence>
<feature type="transmembrane region" description="Helical" evidence="7">
    <location>
        <begin position="101"/>
        <end position="122"/>
    </location>
</feature>
<dbReference type="Gene3D" id="1.10.3720.10">
    <property type="entry name" value="MetI-like"/>
    <property type="match status" value="1"/>
</dbReference>
<feature type="domain" description="ABC transmembrane type-1" evidence="8">
    <location>
        <begin position="95"/>
        <end position="303"/>
    </location>
</feature>
<dbReference type="PANTHER" id="PTHR43163:SF3">
    <property type="entry name" value="PEPTIDE ABC TRANSPORTER PERMEASE PROTEIN"/>
    <property type="match status" value="1"/>
</dbReference>
<keyword evidence="3" id="KW-1003">Cell membrane</keyword>
<accession>A0A841CM86</accession>
<dbReference type="GO" id="GO:0005886">
    <property type="term" value="C:plasma membrane"/>
    <property type="evidence" value="ECO:0007669"/>
    <property type="project" value="UniProtKB-SubCell"/>
</dbReference>
<dbReference type="Pfam" id="PF19300">
    <property type="entry name" value="BPD_transp_1_N"/>
    <property type="match status" value="1"/>
</dbReference>
<keyword evidence="10" id="KW-1185">Reference proteome</keyword>
<dbReference type="EMBL" id="JACHJN010000006">
    <property type="protein sequence ID" value="MBB5957474.1"/>
    <property type="molecule type" value="Genomic_DNA"/>
</dbReference>
<dbReference type="Proteomes" id="UP000547510">
    <property type="component" value="Unassembled WGS sequence"/>
</dbReference>
<evidence type="ECO:0000313" key="9">
    <source>
        <dbReference type="EMBL" id="MBB5957474.1"/>
    </source>
</evidence>
<keyword evidence="2 7" id="KW-0813">Transport</keyword>
<dbReference type="InterPro" id="IPR035906">
    <property type="entry name" value="MetI-like_sf"/>
</dbReference>
<keyword evidence="6 7" id="KW-0472">Membrane</keyword>
<dbReference type="CDD" id="cd06261">
    <property type="entry name" value="TM_PBP2"/>
    <property type="match status" value="1"/>
</dbReference>
<evidence type="ECO:0000313" key="10">
    <source>
        <dbReference type="Proteomes" id="UP000547510"/>
    </source>
</evidence>
<gene>
    <name evidence="9" type="ORF">FHS29_004069</name>
</gene>
<organism evidence="9 10">
    <name type="scientific">Saccharothrix tamanrassetensis</name>
    <dbReference type="NCBI Taxonomy" id="1051531"/>
    <lineage>
        <taxon>Bacteria</taxon>
        <taxon>Bacillati</taxon>
        <taxon>Actinomycetota</taxon>
        <taxon>Actinomycetes</taxon>
        <taxon>Pseudonocardiales</taxon>
        <taxon>Pseudonocardiaceae</taxon>
        <taxon>Saccharothrix</taxon>
    </lineage>
</organism>
<comment type="similarity">
    <text evidence="7">Belongs to the binding-protein-dependent transport system permease family.</text>
</comment>
<proteinExistence type="inferred from homology"/>
<dbReference type="InterPro" id="IPR045621">
    <property type="entry name" value="BPD_transp_1_N"/>
</dbReference>
<dbReference type="PANTHER" id="PTHR43163">
    <property type="entry name" value="DIPEPTIDE TRANSPORT SYSTEM PERMEASE PROTEIN DPPB-RELATED"/>
    <property type="match status" value="1"/>
</dbReference>
<protein>
    <submittedName>
        <fullName evidence="9">Peptide/nickel transport system permease protein</fullName>
    </submittedName>
</protein>
<feature type="transmembrane region" description="Helical" evidence="7">
    <location>
        <begin position="234"/>
        <end position="260"/>
    </location>
</feature>
<dbReference type="InterPro" id="IPR000515">
    <property type="entry name" value="MetI-like"/>
</dbReference>
<name>A0A841CM86_9PSEU</name>
<dbReference type="SUPFAM" id="SSF161098">
    <property type="entry name" value="MetI-like"/>
    <property type="match status" value="1"/>
</dbReference>
<feature type="transmembrane region" description="Helical" evidence="7">
    <location>
        <begin position="134"/>
        <end position="156"/>
    </location>
</feature>
<dbReference type="AlphaFoldDB" id="A0A841CM86"/>
<dbReference type="RefSeq" id="WP_184692605.1">
    <property type="nucleotide sequence ID" value="NZ_JACHJN010000006.1"/>
</dbReference>
<sequence length="313" mass="32263">MLRLVGGRLLWSVPLLVVLSALTFLLAWLTPGDAARVVLGTDTDPAAYARVRSQLGLDRSLPEQYGTWLAGAVRGDLGRSLFTGESVAAVVDSRLAVSLSLLLLSALVIAVVGVAVGLVGALRGGVVGRALDGLSVVAMSVPTPWLGLVLVVVFAVNLAWFPVTGYVPAAQSPGGWALSLALPVVCLAAGGIAVIAKQVRGAVVEVLGRAYVRALRANGLPARRIICRHVAKNAALPVVTVFGVVLIGLLGGSIVVEQLFALPGLGQLTVTAAAQHDLPVLQGVVLCFTVLVVVVNLLVDLVTGWLSPRAVTR</sequence>
<keyword evidence="5 7" id="KW-1133">Transmembrane helix</keyword>
<evidence type="ECO:0000256" key="5">
    <source>
        <dbReference type="ARBA" id="ARBA00022989"/>
    </source>
</evidence>
<comment type="subcellular location">
    <subcellularLocation>
        <location evidence="1 7">Cell membrane</location>
        <topology evidence="1 7">Multi-pass membrane protein</topology>
    </subcellularLocation>
</comment>
<evidence type="ECO:0000256" key="7">
    <source>
        <dbReference type="RuleBase" id="RU363032"/>
    </source>
</evidence>
<keyword evidence="4 7" id="KW-0812">Transmembrane</keyword>
<evidence type="ECO:0000256" key="6">
    <source>
        <dbReference type="ARBA" id="ARBA00023136"/>
    </source>
</evidence>
<dbReference type="GO" id="GO:0055085">
    <property type="term" value="P:transmembrane transport"/>
    <property type="evidence" value="ECO:0007669"/>
    <property type="project" value="InterPro"/>
</dbReference>
<evidence type="ECO:0000256" key="4">
    <source>
        <dbReference type="ARBA" id="ARBA00022692"/>
    </source>
</evidence>
<evidence type="ECO:0000256" key="1">
    <source>
        <dbReference type="ARBA" id="ARBA00004651"/>
    </source>
</evidence>
<evidence type="ECO:0000256" key="2">
    <source>
        <dbReference type="ARBA" id="ARBA00022448"/>
    </source>
</evidence>
<reference evidence="9 10" key="1">
    <citation type="submission" date="2020-08" db="EMBL/GenBank/DDBJ databases">
        <title>Genomic Encyclopedia of Type Strains, Phase III (KMG-III): the genomes of soil and plant-associated and newly described type strains.</title>
        <authorList>
            <person name="Whitman W."/>
        </authorList>
    </citation>
    <scope>NUCLEOTIDE SEQUENCE [LARGE SCALE GENOMIC DNA]</scope>
    <source>
        <strain evidence="9 10">CECT 8640</strain>
    </source>
</reference>
<feature type="transmembrane region" description="Helical" evidence="7">
    <location>
        <begin position="280"/>
        <end position="299"/>
    </location>
</feature>
<feature type="transmembrane region" description="Helical" evidence="7">
    <location>
        <begin position="176"/>
        <end position="196"/>
    </location>
</feature>
<evidence type="ECO:0000256" key="3">
    <source>
        <dbReference type="ARBA" id="ARBA00022475"/>
    </source>
</evidence>
<dbReference type="PROSITE" id="PS50928">
    <property type="entry name" value="ABC_TM1"/>
    <property type="match status" value="1"/>
</dbReference>